<sequence length="564" mass="59051">MSTVITSQQQPPRSFPSTSSDTDTNPLDLDRISSHPSLTHSVTSSSASASSDDEQLEAVISSVGPDPRTRSTTHLIKNDPETLIVKSTVPPTLEVAINTTPSTAFSSIVNEQLKSPLSPIREVRDTPKKTSGRLNLSKSMQSLRKKKSEKGGRERASSVSEKIPPVPSLPAVKTSAPPPAPVHPSANAPKRPPLQSAKSGSFSSFFRKLTGRSNTTPEPTKGSTVTKRKSVVFSSSSATTAKPTLGRLNTASASNLRASGNAPTSSAVPSPSIHKPLSSPGIAQAGLPTPQPKETNPCMIPLPPSPAASPIITLPPVVAPPVDFSAAPTAPADTLPQPPTVKKKKPEAMLSLEGFEFQGEVEDVPVERSSRSSEGETICVEEEKENHDYVRPLAPIRIPSRHAVGLGVDTSKLGPPSATSPQSATTIGSSLETKIVTPTSAVSDLGGDGMKLAGSSPPRKAPVGVGLGLAELGRKESKWRKSVIGLSDKTGSISRLSSQKSSPPRRGPPPTSHEAYAARQQRIASNRTSCAPTLHSTASVAASARGMAHMSKEDEEMAETFFLS</sequence>
<feature type="region of interest" description="Disordered" evidence="1">
    <location>
        <begin position="361"/>
        <end position="384"/>
    </location>
</feature>
<gene>
    <name evidence="2" type="ORF">IAR55_006117</name>
</gene>
<dbReference type="KEGG" id="kne:92183375"/>
<feature type="compositionally biased region" description="Polar residues" evidence="1">
    <location>
        <begin position="132"/>
        <end position="142"/>
    </location>
</feature>
<proteinExistence type="predicted"/>
<feature type="region of interest" description="Disordered" evidence="1">
    <location>
        <begin position="477"/>
        <end position="564"/>
    </location>
</feature>
<evidence type="ECO:0000256" key="1">
    <source>
        <dbReference type="SAM" id="MobiDB-lite"/>
    </source>
</evidence>
<evidence type="ECO:0000313" key="2">
    <source>
        <dbReference type="EMBL" id="KAK8845404.1"/>
    </source>
</evidence>
<feature type="region of interest" description="Disordered" evidence="1">
    <location>
        <begin position="324"/>
        <end position="344"/>
    </location>
</feature>
<dbReference type="AlphaFoldDB" id="A0AAW0YFP3"/>
<feature type="compositionally biased region" description="Polar residues" evidence="1">
    <location>
        <begin position="417"/>
        <end position="442"/>
    </location>
</feature>
<feature type="compositionally biased region" description="Low complexity" evidence="1">
    <location>
        <begin position="34"/>
        <end position="50"/>
    </location>
</feature>
<organism evidence="2 3">
    <name type="scientific">Kwoniella newhampshirensis</name>
    <dbReference type="NCBI Taxonomy" id="1651941"/>
    <lineage>
        <taxon>Eukaryota</taxon>
        <taxon>Fungi</taxon>
        <taxon>Dikarya</taxon>
        <taxon>Basidiomycota</taxon>
        <taxon>Agaricomycotina</taxon>
        <taxon>Tremellomycetes</taxon>
        <taxon>Tremellales</taxon>
        <taxon>Cryptococcaceae</taxon>
        <taxon>Kwoniella</taxon>
    </lineage>
</organism>
<feature type="compositionally biased region" description="Polar residues" evidence="1">
    <location>
        <begin position="522"/>
        <end position="540"/>
    </location>
</feature>
<accession>A0AAW0YFP3</accession>
<feature type="region of interest" description="Disordered" evidence="1">
    <location>
        <begin position="407"/>
        <end position="462"/>
    </location>
</feature>
<feature type="compositionally biased region" description="Polar residues" evidence="1">
    <location>
        <begin position="1"/>
        <end position="25"/>
    </location>
</feature>
<keyword evidence="3" id="KW-1185">Reference proteome</keyword>
<dbReference type="Proteomes" id="UP001388673">
    <property type="component" value="Unassembled WGS sequence"/>
</dbReference>
<reference evidence="2 3" key="1">
    <citation type="journal article" date="2024" name="bioRxiv">
        <title>Comparative genomics of Cryptococcus and Kwoniella reveals pathogenesis evolution and contrasting karyotype dynamics via intercentromeric recombination or chromosome fusion.</title>
        <authorList>
            <person name="Coelho M.A."/>
            <person name="David-Palma M."/>
            <person name="Shea T."/>
            <person name="Bowers K."/>
            <person name="McGinley-Smith S."/>
            <person name="Mohammad A.W."/>
            <person name="Gnirke A."/>
            <person name="Yurkov A.M."/>
            <person name="Nowrousian M."/>
            <person name="Sun S."/>
            <person name="Cuomo C.A."/>
            <person name="Heitman J."/>
        </authorList>
    </citation>
    <scope>NUCLEOTIDE SEQUENCE [LARGE SCALE GENOMIC DNA]</scope>
    <source>
        <strain evidence="2 3">CBS 13917</strain>
    </source>
</reference>
<dbReference type="EMBL" id="JBCAWK010000012">
    <property type="protein sequence ID" value="KAK8845404.1"/>
    <property type="molecule type" value="Genomic_DNA"/>
</dbReference>
<dbReference type="RefSeq" id="XP_066800212.1">
    <property type="nucleotide sequence ID" value="XM_066949204.1"/>
</dbReference>
<comment type="caution">
    <text evidence="2">The sequence shown here is derived from an EMBL/GenBank/DDBJ whole genome shotgun (WGS) entry which is preliminary data.</text>
</comment>
<feature type="compositionally biased region" description="Low complexity" evidence="1">
    <location>
        <begin position="231"/>
        <end position="242"/>
    </location>
</feature>
<evidence type="ECO:0000313" key="3">
    <source>
        <dbReference type="Proteomes" id="UP001388673"/>
    </source>
</evidence>
<feature type="region of interest" description="Disordered" evidence="1">
    <location>
        <begin position="1"/>
        <end position="76"/>
    </location>
</feature>
<feature type="compositionally biased region" description="Polar residues" evidence="1">
    <location>
        <begin position="211"/>
        <end position="222"/>
    </location>
</feature>
<name>A0AAW0YFP3_9TREE</name>
<feature type="compositionally biased region" description="Basic and acidic residues" evidence="1">
    <location>
        <begin position="365"/>
        <end position="374"/>
    </location>
</feature>
<feature type="region of interest" description="Disordered" evidence="1">
    <location>
        <begin position="115"/>
        <end position="309"/>
    </location>
</feature>
<protein>
    <submittedName>
        <fullName evidence="2">Uncharacterized protein</fullName>
    </submittedName>
</protein>
<feature type="compositionally biased region" description="Polar residues" evidence="1">
    <location>
        <begin position="247"/>
        <end position="269"/>
    </location>
</feature>
<dbReference type="GeneID" id="92183375"/>